<accession>A0ABC8T7E2</accession>
<dbReference type="PANTHER" id="PTHR33659:SF11">
    <property type="entry name" value="TRANSMEMBRANE PROTEIN"/>
    <property type="match status" value="1"/>
</dbReference>
<keyword evidence="1" id="KW-1133">Transmembrane helix</keyword>
<proteinExistence type="predicted"/>
<comment type="caution">
    <text evidence="2">The sequence shown here is derived from an EMBL/GenBank/DDBJ whole genome shotgun (WGS) entry which is preliminary data.</text>
</comment>
<name>A0ABC8T7E2_9AQUA</name>
<dbReference type="PANTHER" id="PTHR33659">
    <property type="entry name" value="PROTEIN, PUTATIVE-RELATED-RELATED"/>
    <property type="match status" value="1"/>
</dbReference>
<evidence type="ECO:0000313" key="3">
    <source>
        <dbReference type="EMBL" id="CAK9172522.1"/>
    </source>
</evidence>
<keyword evidence="4" id="KW-1185">Reference proteome</keyword>
<dbReference type="AlphaFoldDB" id="A0ABC8T7E2"/>
<keyword evidence="1" id="KW-0472">Membrane</keyword>
<feature type="transmembrane region" description="Helical" evidence="1">
    <location>
        <begin position="81"/>
        <end position="106"/>
    </location>
</feature>
<dbReference type="EMBL" id="CAUOFW020004314">
    <property type="protein sequence ID" value="CAK9165070.1"/>
    <property type="molecule type" value="Genomic_DNA"/>
</dbReference>
<dbReference type="EMBL" id="CAUOFW020006013">
    <property type="protein sequence ID" value="CAK9172522.1"/>
    <property type="molecule type" value="Genomic_DNA"/>
</dbReference>
<feature type="transmembrane region" description="Helical" evidence="1">
    <location>
        <begin position="51"/>
        <end position="69"/>
    </location>
</feature>
<organism evidence="2 4">
    <name type="scientific">Ilex paraguariensis</name>
    <name type="common">yerba mate</name>
    <dbReference type="NCBI Taxonomy" id="185542"/>
    <lineage>
        <taxon>Eukaryota</taxon>
        <taxon>Viridiplantae</taxon>
        <taxon>Streptophyta</taxon>
        <taxon>Embryophyta</taxon>
        <taxon>Tracheophyta</taxon>
        <taxon>Spermatophyta</taxon>
        <taxon>Magnoliopsida</taxon>
        <taxon>eudicotyledons</taxon>
        <taxon>Gunneridae</taxon>
        <taxon>Pentapetalae</taxon>
        <taxon>asterids</taxon>
        <taxon>campanulids</taxon>
        <taxon>Aquifoliales</taxon>
        <taxon>Aquifoliaceae</taxon>
        <taxon>Ilex</taxon>
    </lineage>
</organism>
<evidence type="ECO:0000313" key="2">
    <source>
        <dbReference type="EMBL" id="CAK9165070.1"/>
    </source>
</evidence>
<reference evidence="2 4" key="1">
    <citation type="submission" date="2024-02" db="EMBL/GenBank/DDBJ databases">
        <authorList>
            <person name="Vignale AGUSTIN F."/>
            <person name="Sosa J E."/>
            <person name="Modenutti C."/>
        </authorList>
    </citation>
    <scope>NUCLEOTIDE SEQUENCE [LARGE SCALE GENOMIC DNA]</scope>
</reference>
<keyword evidence="1" id="KW-0812">Transmembrane</keyword>
<evidence type="ECO:0000313" key="4">
    <source>
        <dbReference type="Proteomes" id="UP001642360"/>
    </source>
</evidence>
<gene>
    <name evidence="2" type="ORF">ILEXP_LOCUS34216</name>
    <name evidence="3" type="ORF">ILEXP_LOCUS42176</name>
</gene>
<sequence>MQRVSSFPAGRYRPALPNCEPIINTQFRIELFVSDHKPSLRNPSPMAQVNIFKALVLAFIVAVVTASAQDIGSAPAPSPDAGAAFSLPVSGALIGTSLLLSVLSLFRH</sequence>
<evidence type="ECO:0000256" key="1">
    <source>
        <dbReference type="SAM" id="Phobius"/>
    </source>
</evidence>
<protein>
    <submittedName>
        <fullName evidence="2">Uncharacterized protein</fullName>
    </submittedName>
</protein>
<dbReference type="Proteomes" id="UP001642360">
    <property type="component" value="Unassembled WGS sequence"/>
</dbReference>